<feature type="compositionally biased region" description="Polar residues" evidence="1">
    <location>
        <begin position="42"/>
        <end position="73"/>
    </location>
</feature>
<dbReference type="EMBL" id="JASZZN010000018">
    <property type="protein sequence ID" value="MDM4018004.1"/>
    <property type="molecule type" value="Genomic_DNA"/>
</dbReference>
<name>A0ABT7PNZ6_9BACT</name>
<dbReference type="InterPro" id="IPR001478">
    <property type="entry name" value="PDZ"/>
</dbReference>
<dbReference type="Proteomes" id="UP001239462">
    <property type="component" value="Unassembled WGS sequence"/>
</dbReference>
<evidence type="ECO:0000313" key="3">
    <source>
        <dbReference type="EMBL" id="MDM4018004.1"/>
    </source>
</evidence>
<feature type="domain" description="PDZ" evidence="2">
    <location>
        <begin position="341"/>
        <end position="412"/>
    </location>
</feature>
<sequence>MIRPLLKSPRFASIASSRLLWLGVFSAISTIGVHPLDAQDKSVPQTATPLNASGQGSDSKATSKDVSSGQNDYSDLLPKPRQRSLDDWARQLNSDRFRTRQVAKEHLIQGGPESVAALKKVLAEGDLESTEAVIAILALIAEDEPPWQNQGAIATLESIADAGFGTKTTIAKSVLRSFTESRDRQAREALAHAGVFVGSETVALGSRSRPQNVVRIDESWNGTVQQLAWIRWLQETPFVIIKGKAIKPEVLEEVIRIPEDITLILVEGTLSDESLAVLAKRDRIEAIEVRYVRLNETQLDQFGELQIRQALHLMGTGAKTAQVEKLRSELPGVAVTARSGGFLGVICRSLEEDFCEVNEVIRGSGADQAGILAGDIVTQIDDTKITRFDDLQRQINTHVPGDKIKIQIRRHRELITTTAVLKKLESQ</sequence>
<feature type="region of interest" description="Disordered" evidence="1">
    <location>
        <begin position="41"/>
        <end position="80"/>
    </location>
</feature>
<evidence type="ECO:0000313" key="4">
    <source>
        <dbReference type="Proteomes" id="UP001239462"/>
    </source>
</evidence>
<evidence type="ECO:0000256" key="1">
    <source>
        <dbReference type="SAM" id="MobiDB-lite"/>
    </source>
</evidence>
<dbReference type="Gene3D" id="2.30.42.10">
    <property type="match status" value="1"/>
</dbReference>
<comment type="caution">
    <text evidence="3">The sequence shown here is derived from an EMBL/GenBank/DDBJ whole genome shotgun (WGS) entry which is preliminary data.</text>
</comment>
<dbReference type="RefSeq" id="WP_289165626.1">
    <property type="nucleotide sequence ID" value="NZ_JASZZN010000018.1"/>
</dbReference>
<keyword evidence="4" id="KW-1185">Reference proteome</keyword>
<dbReference type="InterPro" id="IPR036034">
    <property type="entry name" value="PDZ_sf"/>
</dbReference>
<dbReference type="SUPFAM" id="SSF50156">
    <property type="entry name" value="PDZ domain-like"/>
    <property type="match status" value="1"/>
</dbReference>
<gene>
    <name evidence="3" type="ORF">QTN89_21330</name>
</gene>
<protein>
    <submittedName>
        <fullName evidence="3">PDZ domain-containing protein</fullName>
    </submittedName>
</protein>
<dbReference type="SMART" id="SM00228">
    <property type="entry name" value="PDZ"/>
    <property type="match status" value="1"/>
</dbReference>
<evidence type="ECO:0000259" key="2">
    <source>
        <dbReference type="SMART" id="SM00228"/>
    </source>
</evidence>
<dbReference type="Pfam" id="PF13180">
    <property type="entry name" value="PDZ_2"/>
    <property type="match status" value="1"/>
</dbReference>
<proteinExistence type="predicted"/>
<reference evidence="3 4" key="1">
    <citation type="submission" date="2023-06" db="EMBL/GenBank/DDBJ databases">
        <title>Roseiconus lacunae JC819 isolated from Gulf of Mannar region, Tamil Nadu.</title>
        <authorList>
            <person name="Pk S."/>
            <person name="Ch S."/>
            <person name="Ch V.R."/>
        </authorList>
    </citation>
    <scope>NUCLEOTIDE SEQUENCE [LARGE SCALE GENOMIC DNA]</scope>
    <source>
        <strain evidence="3 4">JC819</strain>
    </source>
</reference>
<accession>A0ABT7PNZ6</accession>
<organism evidence="3 4">
    <name type="scientific">Roseiconus lacunae</name>
    <dbReference type="NCBI Taxonomy" id="2605694"/>
    <lineage>
        <taxon>Bacteria</taxon>
        <taxon>Pseudomonadati</taxon>
        <taxon>Planctomycetota</taxon>
        <taxon>Planctomycetia</taxon>
        <taxon>Pirellulales</taxon>
        <taxon>Pirellulaceae</taxon>
        <taxon>Roseiconus</taxon>
    </lineage>
</organism>